<accession>A0A8H6VL14</accession>
<evidence type="ECO:0000313" key="2">
    <source>
        <dbReference type="EMBL" id="KAF7196333.1"/>
    </source>
</evidence>
<proteinExistence type="predicted"/>
<dbReference type="Proteomes" id="UP000660729">
    <property type="component" value="Unassembled WGS sequence"/>
</dbReference>
<sequence>MSDICSETRKQVTTRLVLRRSNQKMERQSYFDHKISTLLRQLEAYRSYEHPSRGIIAMHSTEAPVSSKSSMTSMQTPPSSSRRSQKSSSTAQTIYDGDRLPSETEPDEIEGQYPETIQIRRGERSKFPRAEPLAKSKFLRSTKRRLSKLSRKISKLCARVAFMLADQLNKIGSRLFESSFSVREPSEADSGENVMEQENAGRQSWLAAQRKELDKRDNELSERARKLEIDRKTFENSSKFLPPALQRYLESEEFLKNSQSNVAWVADCKKNAYLLLNDERLGFIETWNQIQESLGEGQFGEVLYKLKRMVDMVVDYLPEVPSGSGEVAR</sequence>
<keyword evidence="3" id="KW-1185">Reference proteome</keyword>
<evidence type="ECO:0000256" key="1">
    <source>
        <dbReference type="SAM" id="MobiDB-lite"/>
    </source>
</evidence>
<organism evidence="2 3">
    <name type="scientific">Pseudocercospora fuligena</name>
    <dbReference type="NCBI Taxonomy" id="685502"/>
    <lineage>
        <taxon>Eukaryota</taxon>
        <taxon>Fungi</taxon>
        <taxon>Dikarya</taxon>
        <taxon>Ascomycota</taxon>
        <taxon>Pezizomycotina</taxon>
        <taxon>Dothideomycetes</taxon>
        <taxon>Dothideomycetidae</taxon>
        <taxon>Mycosphaerellales</taxon>
        <taxon>Mycosphaerellaceae</taxon>
        <taxon>Pseudocercospora</taxon>
    </lineage>
</organism>
<gene>
    <name evidence="2" type="ORF">HII31_02400</name>
</gene>
<comment type="caution">
    <text evidence="2">The sequence shown here is derived from an EMBL/GenBank/DDBJ whole genome shotgun (WGS) entry which is preliminary data.</text>
</comment>
<dbReference type="EMBL" id="JABCIY010000027">
    <property type="protein sequence ID" value="KAF7196333.1"/>
    <property type="molecule type" value="Genomic_DNA"/>
</dbReference>
<dbReference type="AlphaFoldDB" id="A0A8H6VL14"/>
<reference evidence="2" key="1">
    <citation type="submission" date="2020-04" db="EMBL/GenBank/DDBJ databases">
        <title>Draft genome resource of the tomato pathogen Pseudocercospora fuligena.</title>
        <authorList>
            <person name="Zaccaron A."/>
        </authorList>
    </citation>
    <scope>NUCLEOTIDE SEQUENCE</scope>
    <source>
        <strain evidence="2">PF001</strain>
    </source>
</reference>
<feature type="compositionally biased region" description="Low complexity" evidence="1">
    <location>
        <begin position="66"/>
        <end position="89"/>
    </location>
</feature>
<evidence type="ECO:0000313" key="3">
    <source>
        <dbReference type="Proteomes" id="UP000660729"/>
    </source>
</evidence>
<name>A0A8H6VL14_9PEZI</name>
<feature type="region of interest" description="Disordered" evidence="1">
    <location>
        <begin position="61"/>
        <end position="111"/>
    </location>
</feature>
<protein>
    <submittedName>
        <fullName evidence="2">Uncharacterized protein</fullName>
    </submittedName>
</protein>